<dbReference type="GO" id="GO:0005739">
    <property type="term" value="C:mitochondrion"/>
    <property type="evidence" value="ECO:0007669"/>
    <property type="project" value="TreeGrafter"/>
</dbReference>
<dbReference type="EMBL" id="CM007387">
    <property type="protein sequence ID" value="ONK62539.1"/>
    <property type="molecule type" value="Genomic_DNA"/>
</dbReference>
<dbReference type="Gene3D" id="3.30.559.10">
    <property type="entry name" value="Chloramphenicol acetyltransferase-like domain"/>
    <property type="match status" value="1"/>
</dbReference>
<dbReference type="GO" id="GO:0031405">
    <property type="term" value="F:lipoic acid binding"/>
    <property type="evidence" value="ECO:0007669"/>
    <property type="project" value="TreeGrafter"/>
</dbReference>
<dbReference type="PANTHER" id="PTHR43178:SF14">
    <property type="entry name" value="LIPOAMIDE ACYLTRANSFERASE COMPONENT OF BRANCHED-CHAIN ALPHA-KETO ACID DEHYDROGENASE COMPLEX, MITOCHONDRIAL"/>
    <property type="match status" value="1"/>
</dbReference>
<evidence type="ECO:0000256" key="3">
    <source>
        <dbReference type="ARBA" id="ARBA00023315"/>
    </source>
</evidence>
<accession>A0A5P1ECM5</accession>
<dbReference type="AlphaFoldDB" id="A0A5P1ECM5"/>
<organism evidence="5 6">
    <name type="scientific">Asparagus officinalis</name>
    <name type="common">Garden asparagus</name>
    <dbReference type="NCBI Taxonomy" id="4686"/>
    <lineage>
        <taxon>Eukaryota</taxon>
        <taxon>Viridiplantae</taxon>
        <taxon>Streptophyta</taxon>
        <taxon>Embryophyta</taxon>
        <taxon>Tracheophyta</taxon>
        <taxon>Spermatophyta</taxon>
        <taxon>Magnoliopsida</taxon>
        <taxon>Liliopsida</taxon>
        <taxon>Asparagales</taxon>
        <taxon>Asparagaceae</taxon>
        <taxon>Asparagoideae</taxon>
        <taxon>Asparagus</taxon>
    </lineage>
</organism>
<dbReference type="InterPro" id="IPR023213">
    <property type="entry name" value="CAT-like_dom_sf"/>
</dbReference>
<dbReference type="Proteomes" id="UP000243459">
    <property type="component" value="Chromosome 7"/>
</dbReference>
<feature type="domain" description="2-oxoacid dehydrogenase acyltransferase catalytic" evidence="4">
    <location>
        <begin position="105"/>
        <end position="180"/>
    </location>
</feature>
<keyword evidence="3" id="KW-0012">Acyltransferase</keyword>
<dbReference type="InterPro" id="IPR001078">
    <property type="entry name" value="2-oxoacid_DH_actylTfrase"/>
</dbReference>
<name>A0A5P1ECM5_ASPOF</name>
<dbReference type="PANTHER" id="PTHR43178">
    <property type="entry name" value="DIHYDROLIPOAMIDE ACETYLTRANSFERASE COMPONENT OF PYRUVATE DEHYDROGENASE COMPLEX"/>
    <property type="match status" value="1"/>
</dbReference>
<keyword evidence="2" id="KW-0808">Transferase</keyword>
<comment type="cofactor">
    <cofactor evidence="1">
        <name>(R)-lipoate</name>
        <dbReference type="ChEBI" id="CHEBI:83088"/>
    </cofactor>
</comment>
<dbReference type="Pfam" id="PF00198">
    <property type="entry name" value="2-oxoacid_dh"/>
    <property type="match status" value="1"/>
</dbReference>
<proteinExistence type="predicted"/>
<evidence type="ECO:0000256" key="2">
    <source>
        <dbReference type="ARBA" id="ARBA00022679"/>
    </source>
</evidence>
<protein>
    <recommendedName>
        <fullName evidence="4">2-oxoacid dehydrogenase acyltransferase catalytic domain-containing protein</fullName>
    </recommendedName>
</protein>
<evidence type="ECO:0000313" key="5">
    <source>
        <dbReference type="EMBL" id="ONK62539.1"/>
    </source>
</evidence>
<keyword evidence="6" id="KW-1185">Reference proteome</keyword>
<evidence type="ECO:0000313" key="6">
    <source>
        <dbReference type="Proteomes" id="UP000243459"/>
    </source>
</evidence>
<dbReference type="SUPFAM" id="SSF52777">
    <property type="entry name" value="CoA-dependent acyltransferases"/>
    <property type="match status" value="1"/>
</dbReference>
<reference evidence="6" key="1">
    <citation type="journal article" date="2017" name="Nat. Commun.">
        <title>The asparagus genome sheds light on the origin and evolution of a young Y chromosome.</title>
        <authorList>
            <person name="Harkess A."/>
            <person name="Zhou J."/>
            <person name="Xu C."/>
            <person name="Bowers J.E."/>
            <person name="Van der Hulst R."/>
            <person name="Ayyampalayam S."/>
            <person name="Mercati F."/>
            <person name="Riccardi P."/>
            <person name="McKain M.R."/>
            <person name="Kakrana A."/>
            <person name="Tang H."/>
            <person name="Ray J."/>
            <person name="Groenendijk J."/>
            <person name="Arikit S."/>
            <person name="Mathioni S.M."/>
            <person name="Nakano M."/>
            <person name="Shan H."/>
            <person name="Telgmann-Rauber A."/>
            <person name="Kanno A."/>
            <person name="Yue Z."/>
            <person name="Chen H."/>
            <person name="Li W."/>
            <person name="Chen Y."/>
            <person name="Xu X."/>
            <person name="Zhang Y."/>
            <person name="Luo S."/>
            <person name="Chen H."/>
            <person name="Gao J."/>
            <person name="Mao Z."/>
            <person name="Pires J.C."/>
            <person name="Luo M."/>
            <person name="Kudrna D."/>
            <person name="Wing R.A."/>
            <person name="Meyers B.C."/>
            <person name="Yi K."/>
            <person name="Kong H."/>
            <person name="Lavrijsen P."/>
            <person name="Sunseri F."/>
            <person name="Falavigna A."/>
            <person name="Ye Y."/>
            <person name="Leebens-Mack J.H."/>
            <person name="Chen G."/>
        </authorList>
    </citation>
    <scope>NUCLEOTIDE SEQUENCE [LARGE SCALE GENOMIC DNA]</scope>
    <source>
        <strain evidence="6">cv. DH0086</strain>
    </source>
</reference>
<evidence type="ECO:0000259" key="4">
    <source>
        <dbReference type="Pfam" id="PF00198"/>
    </source>
</evidence>
<dbReference type="GO" id="GO:0016407">
    <property type="term" value="F:acetyltransferase activity"/>
    <property type="evidence" value="ECO:0007669"/>
    <property type="project" value="TreeGrafter"/>
</dbReference>
<dbReference type="Gramene" id="ONK62539">
    <property type="protein sequence ID" value="ONK62539"/>
    <property type="gene ID" value="A4U43_C07F5130"/>
</dbReference>
<dbReference type="InterPro" id="IPR050743">
    <property type="entry name" value="2-oxoacid_DH_E2_comp"/>
</dbReference>
<sequence length="182" mass="19126">MGIEGGGHSGTKRMRSGIWVMRAAIDPRSSGGRWAQSLCSRVAMAGHDGDGNGELASGDIEMASSSTVESNSCVEVDIRFILKQCECGEIADVKITKSNKNNNRDEISKLHKLASNNKLSTDDVTGGTITLSNIGTIGGKFGSPVINLPEAAITAIGPMQKLPLFRDDGSVYPAAITKVSCQ</sequence>
<gene>
    <name evidence="5" type="ORF">A4U43_C07F5130</name>
</gene>
<evidence type="ECO:0000256" key="1">
    <source>
        <dbReference type="ARBA" id="ARBA00001938"/>
    </source>
</evidence>